<comment type="caution">
    <text evidence="1">The sequence shown here is derived from an EMBL/GenBank/DDBJ whole genome shotgun (WGS) entry which is preliminary data.</text>
</comment>
<proteinExistence type="predicted"/>
<accession>A0A0A2LXM7</accession>
<dbReference type="Proteomes" id="UP000030121">
    <property type="component" value="Unassembled WGS sequence"/>
</dbReference>
<sequence length="140" mass="16525">MKLIFTLLFNLIILNSYCQREMLYLEMDNQFVNLNGDKKTNAYEIQLKIINKKTGDNDYFNFIVNTDIEKDFEENSTEIILSSILTVEKLKKKTFCEIHDLLSSKTICLVKKIEKNKYKSWISMYMGTYRNLVITKPGKI</sequence>
<name>A0A0A2LXM7_9FLAO</name>
<organism evidence="1 2">
    <name type="scientific">Flavobacterium suncheonense GH29-5 = DSM 17707</name>
    <dbReference type="NCBI Taxonomy" id="1121899"/>
    <lineage>
        <taxon>Bacteria</taxon>
        <taxon>Pseudomonadati</taxon>
        <taxon>Bacteroidota</taxon>
        <taxon>Flavobacteriia</taxon>
        <taxon>Flavobacteriales</taxon>
        <taxon>Flavobacteriaceae</taxon>
        <taxon>Flavobacterium</taxon>
    </lineage>
</organism>
<protein>
    <submittedName>
        <fullName evidence="1">Uncharacterized protein</fullName>
    </submittedName>
</protein>
<dbReference type="OrthoDB" id="9980272at2"/>
<dbReference type="AlphaFoldDB" id="A0A0A2LXM7"/>
<reference evidence="1 2" key="1">
    <citation type="submission" date="2013-09" db="EMBL/GenBank/DDBJ databases">
        <authorList>
            <person name="Zeng Z."/>
            <person name="Chen C."/>
        </authorList>
    </citation>
    <scope>NUCLEOTIDE SEQUENCE [LARGE SCALE GENOMIC DNA]</scope>
    <source>
        <strain evidence="1 2">GH29-5</strain>
    </source>
</reference>
<evidence type="ECO:0000313" key="1">
    <source>
        <dbReference type="EMBL" id="KGO84729.1"/>
    </source>
</evidence>
<evidence type="ECO:0000313" key="2">
    <source>
        <dbReference type="Proteomes" id="UP000030121"/>
    </source>
</evidence>
<dbReference type="RefSeq" id="WP_035745229.1">
    <property type="nucleotide sequence ID" value="NZ_JRLW01000070.1"/>
</dbReference>
<dbReference type="eggNOG" id="ENOG5032HFM">
    <property type="taxonomic scope" value="Bacteria"/>
</dbReference>
<dbReference type="EMBL" id="JRLW01000070">
    <property type="protein sequence ID" value="KGO84729.1"/>
    <property type="molecule type" value="Genomic_DNA"/>
</dbReference>
<keyword evidence="2" id="KW-1185">Reference proteome</keyword>
<gene>
    <name evidence="1" type="ORF">Q764_14360</name>
</gene>